<keyword evidence="7" id="KW-0333">Golgi apparatus</keyword>
<organism evidence="12 13">
    <name type="scientific">Oikopleura dioica</name>
    <name type="common">Tunicate</name>
    <dbReference type="NCBI Taxonomy" id="34765"/>
    <lineage>
        <taxon>Eukaryota</taxon>
        <taxon>Metazoa</taxon>
        <taxon>Chordata</taxon>
        <taxon>Tunicata</taxon>
        <taxon>Appendicularia</taxon>
        <taxon>Copelata</taxon>
        <taxon>Oikopleuridae</taxon>
        <taxon>Oikopleura</taxon>
    </lineage>
</organism>
<evidence type="ECO:0000256" key="6">
    <source>
        <dbReference type="ARBA" id="ARBA00022989"/>
    </source>
</evidence>
<evidence type="ECO:0000256" key="10">
    <source>
        <dbReference type="SAM" id="MobiDB-lite"/>
    </source>
</evidence>
<name>A0ABN7RT85_OIKDI</name>
<keyword evidence="8 11" id="KW-0472">Membrane</keyword>
<dbReference type="SUPFAM" id="SSF52540">
    <property type="entry name" value="P-loop containing nucleoside triphosphate hydrolases"/>
    <property type="match status" value="1"/>
</dbReference>
<dbReference type="Gene3D" id="3.40.50.300">
    <property type="entry name" value="P-loop containing nucleotide triphosphate hydrolases"/>
    <property type="match status" value="1"/>
</dbReference>
<evidence type="ECO:0000256" key="4">
    <source>
        <dbReference type="ARBA" id="ARBA00022692"/>
    </source>
</evidence>
<dbReference type="PANTHER" id="PTHR14647">
    <property type="entry name" value="GALACTOSE-3-O-SULFOTRANSFERASE"/>
    <property type="match status" value="1"/>
</dbReference>
<keyword evidence="13" id="KW-1185">Reference proteome</keyword>
<evidence type="ECO:0000256" key="3">
    <source>
        <dbReference type="ARBA" id="ARBA00022679"/>
    </source>
</evidence>
<dbReference type="EMBL" id="OU015568">
    <property type="protein sequence ID" value="CAG5082431.1"/>
    <property type="molecule type" value="Genomic_DNA"/>
</dbReference>
<feature type="region of interest" description="Disordered" evidence="10">
    <location>
        <begin position="71"/>
        <end position="90"/>
    </location>
</feature>
<protein>
    <submittedName>
        <fullName evidence="12">Oidioi.mRNA.OKI2018_I69.PAR.g10124.t1.cds</fullName>
    </submittedName>
</protein>
<evidence type="ECO:0000256" key="5">
    <source>
        <dbReference type="ARBA" id="ARBA00022968"/>
    </source>
</evidence>
<sequence length="464" mass="54023">MISTGNIFGVFAALCVFFAYFFLELESLQIDRSSLEFGQKIVLEKVDLDLTKLSPEFLASKEFLEDDEVDDGEEYYDEDPDQSLKTDLPDATDVLSGSPEPDFEIPYEDVSEDGTCKPKRHFVFHKKHKCGSTAFRFIFQAYAHKHSLIGANSMIGPFLGGYPGRFDPRFVGKRYVTYDYSASHVRFDADAFRSVFPEDTIYLTVIRSPLEHFESTFNFFYSRHHTLKSAMERKNDLCCWGMPFAAVSGWDSNPIEYLRAAPEKWNMSIPWASRGRNFQAFELGWDVDNESQEYIDHGLRMMESDFHLVMISNYFFESLVLLKDALCMDWIDLYVPPTKVKHYEHAPFTPEDVETFNSFFHQDVAIYNHFNKTFWQRVDAYGRDRMKRDVEHLKEVYKQCAEKTIDCSHKGHEAIRKEIPEKVPSGSVEDLLMYMKENGGTCDWGKFPTLWKKYMTNSKKKTKS</sequence>
<keyword evidence="4 11" id="KW-0812">Transmembrane</keyword>
<comment type="subcellular location">
    <subcellularLocation>
        <location evidence="1">Golgi apparatus membrane</location>
        <topology evidence="1">Single-pass type II membrane protein</topology>
    </subcellularLocation>
</comment>
<evidence type="ECO:0000256" key="11">
    <source>
        <dbReference type="SAM" id="Phobius"/>
    </source>
</evidence>
<evidence type="ECO:0000256" key="2">
    <source>
        <dbReference type="ARBA" id="ARBA00008124"/>
    </source>
</evidence>
<dbReference type="InterPro" id="IPR009729">
    <property type="entry name" value="Gal-3-0_sulfotransfrase"/>
</dbReference>
<dbReference type="Pfam" id="PF06990">
    <property type="entry name" value="Gal-3-0_sulfotr"/>
    <property type="match status" value="1"/>
</dbReference>
<keyword evidence="3" id="KW-0808">Transferase</keyword>
<evidence type="ECO:0000256" key="7">
    <source>
        <dbReference type="ARBA" id="ARBA00023034"/>
    </source>
</evidence>
<dbReference type="InterPro" id="IPR027417">
    <property type="entry name" value="P-loop_NTPase"/>
</dbReference>
<keyword evidence="6 11" id="KW-1133">Transmembrane helix</keyword>
<evidence type="ECO:0000256" key="1">
    <source>
        <dbReference type="ARBA" id="ARBA00004323"/>
    </source>
</evidence>
<comment type="similarity">
    <text evidence="2">Belongs to the galactose-3-O-sulfotransferase family.</text>
</comment>
<evidence type="ECO:0000256" key="8">
    <source>
        <dbReference type="ARBA" id="ARBA00023136"/>
    </source>
</evidence>
<evidence type="ECO:0000313" key="13">
    <source>
        <dbReference type="Proteomes" id="UP001158576"/>
    </source>
</evidence>
<evidence type="ECO:0000313" key="12">
    <source>
        <dbReference type="EMBL" id="CAG5082431.1"/>
    </source>
</evidence>
<feature type="transmembrane region" description="Helical" evidence="11">
    <location>
        <begin position="6"/>
        <end position="23"/>
    </location>
</feature>
<keyword evidence="9" id="KW-0325">Glycoprotein</keyword>
<proteinExistence type="inferred from homology"/>
<feature type="compositionally biased region" description="Acidic residues" evidence="10">
    <location>
        <begin position="71"/>
        <end position="81"/>
    </location>
</feature>
<evidence type="ECO:0000256" key="9">
    <source>
        <dbReference type="ARBA" id="ARBA00023180"/>
    </source>
</evidence>
<dbReference type="PANTHER" id="PTHR14647:SF87">
    <property type="entry name" value="PUTATIVE-RELATED"/>
    <property type="match status" value="1"/>
</dbReference>
<reference evidence="12 13" key="1">
    <citation type="submission" date="2021-04" db="EMBL/GenBank/DDBJ databases">
        <authorList>
            <person name="Bliznina A."/>
        </authorList>
    </citation>
    <scope>NUCLEOTIDE SEQUENCE [LARGE SCALE GENOMIC DNA]</scope>
</reference>
<keyword evidence="5" id="KW-0735">Signal-anchor</keyword>
<accession>A0ABN7RT85</accession>
<dbReference type="Proteomes" id="UP001158576">
    <property type="component" value="Chromosome PAR"/>
</dbReference>
<gene>
    <name evidence="12" type="ORF">OKIOD_LOCUS1682</name>
</gene>